<dbReference type="GO" id="GO:0005886">
    <property type="term" value="C:plasma membrane"/>
    <property type="evidence" value="ECO:0007669"/>
    <property type="project" value="UniProtKB-SubCell"/>
</dbReference>
<dbReference type="PROSITE" id="PS50850">
    <property type="entry name" value="MFS"/>
    <property type="match status" value="1"/>
</dbReference>
<evidence type="ECO:0000256" key="2">
    <source>
        <dbReference type="ARBA" id="ARBA00022448"/>
    </source>
</evidence>
<feature type="transmembrane region" description="Helical" evidence="8">
    <location>
        <begin position="292"/>
        <end position="315"/>
    </location>
</feature>
<dbReference type="Proteomes" id="UP001515480">
    <property type="component" value="Unassembled WGS sequence"/>
</dbReference>
<evidence type="ECO:0000256" key="3">
    <source>
        <dbReference type="ARBA" id="ARBA00022475"/>
    </source>
</evidence>
<keyword evidence="5" id="KW-0769">Symport</keyword>
<keyword evidence="6 8" id="KW-1133">Transmembrane helix</keyword>
<dbReference type="FunFam" id="1.20.1250.20:FF:000001">
    <property type="entry name" value="Dicarboxylate MFS transporter"/>
    <property type="match status" value="1"/>
</dbReference>
<feature type="transmembrane region" description="Helical" evidence="8">
    <location>
        <begin position="324"/>
        <end position="343"/>
    </location>
</feature>
<sequence length="511" mass="53549">MATPASSLIVRRVLVASAGNLLEWYDFAVFGIFAEEIGEAFFPKSNPHTALLESFTVFAIAFLVRPIGGVLFGHIGDRYGRERALLLTIVLMASATLIIGILPTYDSFGVACTILLVLCRLMQGLAAGGELPGALVYAIESASPRHVGFFGALVQATASGSLLASVVRSVLHATLGDKGIARWGWRVPFLLGSLIATATGFLRRNMRSTPAFASYQRKAASASAVNGTSSTAGGVASPAAPQVQRLPLAQTLLHDLPAVLRIGGASAMGMVGFYALFIWAPNFLRESRGFSLTAELNVLGMLTWAVAAVSSGALADRVGSLPNVALFGMLSTGLLAPIAFVFIEHGPMELLPLILEVLVVCHAMYVGPIQAWLVLSLRSVGNRYSGLGLAYNLCAAVLAGSTPLVATFLSGSALGAAGAGLYLSCAALVSGLTVYFSEKYYPIKVGVGCSAIIAEDASRSDATEHSTLHVEFSSPVPEVGEETSATRVGVVRHEKRQPFDAKSDELELATT</sequence>
<evidence type="ECO:0000256" key="7">
    <source>
        <dbReference type="ARBA" id="ARBA00023136"/>
    </source>
</evidence>
<feature type="transmembrane region" description="Helical" evidence="8">
    <location>
        <begin position="183"/>
        <end position="202"/>
    </location>
</feature>
<dbReference type="InterPro" id="IPR036259">
    <property type="entry name" value="MFS_trans_sf"/>
</dbReference>
<dbReference type="SUPFAM" id="SSF103473">
    <property type="entry name" value="MFS general substrate transporter"/>
    <property type="match status" value="1"/>
</dbReference>
<dbReference type="InterPro" id="IPR020846">
    <property type="entry name" value="MFS_dom"/>
</dbReference>
<evidence type="ECO:0000313" key="10">
    <source>
        <dbReference type="EMBL" id="KAL1514504.1"/>
    </source>
</evidence>
<feature type="transmembrane region" description="Helical" evidence="8">
    <location>
        <begin position="415"/>
        <end position="436"/>
    </location>
</feature>
<dbReference type="Pfam" id="PF00083">
    <property type="entry name" value="Sugar_tr"/>
    <property type="match status" value="1"/>
</dbReference>
<feature type="transmembrane region" description="Helical" evidence="8">
    <location>
        <begin position="389"/>
        <end position="409"/>
    </location>
</feature>
<dbReference type="Gene3D" id="1.20.1250.20">
    <property type="entry name" value="MFS general substrate transporter like domains"/>
    <property type="match status" value="1"/>
</dbReference>
<comment type="subcellular location">
    <subcellularLocation>
        <location evidence="1">Cell membrane</location>
        <topology evidence="1">Multi-pass membrane protein</topology>
    </subcellularLocation>
</comment>
<keyword evidence="3" id="KW-1003">Cell membrane</keyword>
<reference evidence="10 11" key="1">
    <citation type="journal article" date="2024" name="Science">
        <title>Giant polyketide synthase enzymes in the biosynthesis of giant marine polyether toxins.</title>
        <authorList>
            <person name="Fallon T.R."/>
            <person name="Shende V.V."/>
            <person name="Wierzbicki I.H."/>
            <person name="Pendleton A.L."/>
            <person name="Watervoot N.F."/>
            <person name="Auber R.P."/>
            <person name="Gonzalez D.J."/>
            <person name="Wisecaver J.H."/>
            <person name="Moore B.S."/>
        </authorList>
    </citation>
    <scope>NUCLEOTIDE SEQUENCE [LARGE SCALE GENOMIC DNA]</scope>
    <source>
        <strain evidence="10 11">12B1</strain>
    </source>
</reference>
<evidence type="ECO:0000256" key="8">
    <source>
        <dbReference type="SAM" id="Phobius"/>
    </source>
</evidence>
<comment type="caution">
    <text evidence="10">The sequence shown here is derived from an EMBL/GenBank/DDBJ whole genome shotgun (WGS) entry which is preliminary data.</text>
</comment>
<feature type="transmembrane region" description="Helical" evidence="8">
    <location>
        <begin position="54"/>
        <end position="72"/>
    </location>
</feature>
<gene>
    <name evidence="10" type="ORF">AB1Y20_003603</name>
</gene>
<dbReference type="EMBL" id="JBGBPQ010000012">
    <property type="protein sequence ID" value="KAL1514504.1"/>
    <property type="molecule type" value="Genomic_DNA"/>
</dbReference>
<dbReference type="PANTHER" id="PTHR43528:SF1">
    <property type="entry name" value="ALPHA-KETOGLUTARATE PERMEASE"/>
    <property type="match status" value="1"/>
</dbReference>
<organism evidence="10 11">
    <name type="scientific">Prymnesium parvum</name>
    <name type="common">Toxic golden alga</name>
    <dbReference type="NCBI Taxonomy" id="97485"/>
    <lineage>
        <taxon>Eukaryota</taxon>
        <taxon>Haptista</taxon>
        <taxon>Haptophyta</taxon>
        <taxon>Prymnesiophyceae</taxon>
        <taxon>Prymnesiales</taxon>
        <taxon>Prymnesiaceae</taxon>
        <taxon>Prymnesium</taxon>
    </lineage>
</organism>
<keyword evidence="11" id="KW-1185">Reference proteome</keyword>
<accession>A0AB34J525</accession>
<dbReference type="AlphaFoldDB" id="A0AB34J525"/>
<dbReference type="InterPro" id="IPR005828">
    <property type="entry name" value="MFS_sugar_transport-like"/>
</dbReference>
<keyword evidence="7 8" id="KW-0472">Membrane</keyword>
<feature type="transmembrane region" description="Helical" evidence="8">
    <location>
        <begin position="84"/>
        <end position="102"/>
    </location>
</feature>
<keyword evidence="4 8" id="KW-0812">Transmembrane</keyword>
<dbReference type="InterPro" id="IPR051084">
    <property type="entry name" value="H+-coupled_symporters"/>
</dbReference>
<evidence type="ECO:0000256" key="6">
    <source>
        <dbReference type="ARBA" id="ARBA00022989"/>
    </source>
</evidence>
<feature type="transmembrane region" description="Helical" evidence="8">
    <location>
        <begin position="258"/>
        <end position="280"/>
    </location>
</feature>
<protein>
    <recommendedName>
        <fullName evidence="9">Major facilitator superfamily (MFS) profile domain-containing protein</fullName>
    </recommendedName>
</protein>
<evidence type="ECO:0000313" key="11">
    <source>
        <dbReference type="Proteomes" id="UP001515480"/>
    </source>
</evidence>
<feature type="transmembrane region" description="Helical" evidence="8">
    <location>
        <begin position="12"/>
        <end position="34"/>
    </location>
</feature>
<name>A0AB34J525_PRYPA</name>
<evidence type="ECO:0000259" key="9">
    <source>
        <dbReference type="PROSITE" id="PS50850"/>
    </source>
</evidence>
<feature type="transmembrane region" description="Helical" evidence="8">
    <location>
        <begin position="355"/>
        <end position="377"/>
    </location>
</feature>
<feature type="domain" description="Major facilitator superfamily (MFS) profile" evidence="9">
    <location>
        <begin position="12"/>
        <end position="442"/>
    </location>
</feature>
<feature type="transmembrane region" description="Helical" evidence="8">
    <location>
        <begin position="147"/>
        <end position="171"/>
    </location>
</feature>
<proteinExistence type="predicted"/>
<evidence type="ECO:0000256" key="1">
    <source>
        <dbReference type="ARBA" id="ARBA00004651"/>
    </source>
</evidence>
<dbReference type="GO" id="GO:0015293">
    <property type="term" value="F:symporter activity"/>
    <property type="evidence" value="ECO:0007669"/>
    <property type="project" value="UniProtKB-KW"/>
</dbReference>
<evidence type="ECO:0000256" key="4">
    <source>
        <dbReference type="ARBA" id="ARBA00022692"/>
    </source>
</evidence>
<evidence type="ECO:0000256" key="5">
    <source>
        <dbReference type="ARBA" id="ARBA00022847"/>
    </source>
</evidence>
<dbReference type="PANTHER" id="PTHR43528">
    <property type="entry name" value="ALPHA-KETOGLUTARATE PERMEASE"/>
    <property type="match status" value="1"/>
</dbReference>
<keyword evidence="2" id="KW-0813">Transport</keyword>